<keyword evidence="3" id="KW-1185">Reference proteome</keyword>
<dbReference type="PANTHER" id="PTHR42964">
    <property type="entry name" value="ENOYL-COA HYDRATASE"/>
    <property type="match status" value="1"/>
</dbReference>
<evidence type="ECO:0000256" key="1">
    <source>
        <dbReference type="ARBA" id="ARBA00005254"/>
    </source>
</evidence>
<gene>
    <name evidence="2" type="ORF">GCM10023168_27050</name>
</gene>
<dbReference type="InterPro" id="IPR014748">
    <property type="entry name" value="Enoyl-CoA_hydra_C"/>
</dbReference>
<dbReference type="Gene3D" id="3.90.226.10">
    <property type="entry name" value="2-enoyl-CoA Hydratase, Chain A, domain 1"/>
    <property type="match status" value="1"/>
</dbReference>
<protein>
    <submittedName>
        <fullName evidence="2">Enoyl-CoA hydratase family protein</fullName>
    </submittedName>
</protein>
<dbReference type="InterPro" id="IPR001753">
    <property type="entry name" value="Enoyl-CoA_hydra/iso"/>
</dbReference>
<comment type="similarity">
    <text evidence="1">Belongs to the enoyl-CoA hydratase/isomerase family.</text>
</comment>
<dbReference type="Pfam" id="PF00378">
    <property type="entry name" value="ECH_1"/>
    <property type="match status" value="1"/>
</dbReference>
<dbReference type="PANTHER" id="PTHR42964:SF1">
    <property type="entry name" value="POLYKETIDE BIOSYNTHESIS ENOYL-COA HYDRATASE PKSH-RELATED"/>
    <property type="match status" value="1"/>
</dbReference>
<evidence type="ECO:0000313" key="3">
    <source>
        <dbReference type="Proteomes" id="UP001500945"/>
    </source>
</evidence>
<dbReference type="InterPro" id="IPR029045">
    <property type="entry name" value="ClpP/crotonase-like_dom_sf"/>
</dbReference>
<dbReference type="SUPFAM" id="SSF52096">
    <property type="entry name" value="ClpP/crotonase"/>
    <property type="match status" value="1"/>
</dbReference>
<sequence>MPGGLAEGPRAGPLARVGRVSDALVHRTDDDRIAVLTLDSPANRNALSRRLVAELTQHLAEAGADESLHGVLLRSSHRVFCSGADLKEAATVDMVASARGIIGLQHTIAALPVPVVCRLDGPVRAGGLGLVASSDLVLCRDDVGFALTEVRLGLAAAVISIPLRARLSPRAASDWFLTGREFGAAEAREHGLVTHVVPGHELDAAVGRVLDDLRAGARQGLVEAKRLLGADLLAAFDAHGDEMARLSGLLFHSDTAQRLMAAAVRR</sequence>
<reference evidence="3" key="1">
    <citation type="journal article" date="2019" name="Int. J. Syst. Evol. Microbiol.">
        <title>The Global Catalogue of Microorganisms (GCM) 10K type strain sequencing project: providing services to taxonomists for standard genome sequencing and annotation.</title>
        <authorList>
            <consortium name="The Broad Institute Genomics Platform"/>
            <consortium name="The Broad Institute Genome Sequencing Center for Infectious Disease"/>
            <person name="Wu L."/>
            <person name="Ma J."/>
        </authorList>
    </citation>
    <scope>NUCLEOTIDE SEQUENCE [LARGE SCALE GENOMIC DNA]</scope>
    <source>
        <strain evidence="3">JCM 17809</strain>
    </source>
</reference>
<dbReference type="CDD" id="cd06558">
    <property type="entry name" value="crotonase-like"/>
    <property type="match status" value="1"/>
</dbReference>
<organism evidence="2 3">
    <name type="scientific">Fodinibacter luteus</name>
    <dbReference type="NCBI Taxonomy" id="552064"/>
    <lineage>
        <taxon>Bacteria</taxon>
        <taxon>Bacillati</taxon>
        <taxon>Actinomycetota</taxon>
        <taxon>Actinomycetes</taxon>
        <taxon>Micrococcales</taxon>
        <taxon>Intrasporangiaceae</taxon>
        <taxon>Fodinibacter (ex Wang et al. 2009)</taxon>
    </lineage>
</organism>
<name>A0ABP8KJY8_9MICO</name>
<evidence type="ECO:0000313" key="2">
    <source>
        <dbReference type="EMBL" id="GAA4408969.1"/>
    </source>
</evidence>
<comment type="caution">
    <text evidence="2">The sequence shown here is derived from an EMBL/GenBank/DDBJ whole genome shotgun (WGS) entry which is preliminary data.</text>
</comment>
<dbReference type="Proteomes" id="UP001500945">
    <property type="component" value="Unassembled WGS sequence"/>
</dbReference>
<dbReference type="InterPro" id="IPR051683">
    <property type="entry name" value="Enoyl-CoA_Hydratase/Isomerase"/>
</dbReference>
<accession>A0ABP8KJY8</accession>
<proteinExistence type="inferred from homology"/>
<dbReference type="Gene3D" id="1.10.12.10">
    <property type="entry name" value="Lyase 2-enoyl-coa Hydratase, Chain A, domain 2"/>
    <property type="match status" value="1"/>
</dbReference>
<dbReference type="EMBL" id="BAABGM010000016">
    <property type="protein sequence ID" value="GAA4408969.1"/>
    <property type="molecule type" value="Genomic_DNA"/>
</dbReference>